<evidence type="ECO:0000313" key="5">
    <source>
        <dbReference type="Proteomes" id="UP000184432"/>
    </source>
</evidence>
<dbReference type="STRING" id="570521.SAMN04488508_101735"/>
<gene>
    <name evidence="4" type="ORF">SAMN04488508_101735</name>
</gene>
<evidence type="ECO:0000313" key="4">
    <source>
        <dbReference type="EMBL" id="SHI46215.1"/>
    </source>
</evidence>
<sequence length="655" mass="77066">MFRTFRHRLLFWFLVFITFSLLIITLSFTYINKRERILSRTKEIERSYALLLKSVKAQQDFFSYETKSQRFFRTGDSEYLNYYLKLLDSTRYGLEQIDFSKEQELNQVIGEIKSDITRIDSIFLDLIVQIQARGYKDHNLEGSMRRDAHWLERAPEIPTKDVLYLRRHEKDYIIRNEKSYVSRFRRRIRDIRTRISQRPISRKRKEEILFYVDSYQRKFLQLVDLDERIGIRDNSGLKELLDNEINVAEINFNYIIDLTKQWEQNEFRRLTWYFIIITLVLVGGSVFISTYISKKITRPLTELTNHITRFVDSKFTLESEHPMVRTEDEIGKLTRNFSFLKDEVISRLKFFKQKVDERTEELANANKRLLRLSEANSRFVPQEFLNNLGRKSIEEVMLGDQVEREMTIVFSDIREFTKISESLSPQENFDFINAYLNGVVPIIRSNGGFIDKFIGDSVMALFPKNPDNAIKTVFEFDAFLKDFNLKLKKENKPAIQIGTGIHTGNLILGTIGHDHRLETTVISDAVNTASRVEGLTKFYHAKTIGTEATISKLKKPDAFQYRFLDKVRVKGKTKTLSVYEFLSPSETKKIAYLEEYNEAVQLIEQSKIKEATALFAKILEQNPDDGAAKIFYEKCNNYINRDTPSWDDITNMITK</sequence>
<dbReference type="SUPFAM" id="SSF55073">
    <property type="entry name" value="Nucleotide cyclase"/>
    <property type="match status" value="1"/>
</dbReference>
<proteinExistence type="predicted"/>
<dbReference type="PANTHER" id="PTHR43081:SF1">
    <property type="entry name" value="ADENYLATE CYCLASE, TERMINAL-DIFFERENTIATION SPECIFIC"/>
    <property type="match status" value="1"/>
</dbReference>
<dbReference type="PANTHER" id="PTHR43081">
    <property type="entry name" value="ADENYLATE CYCLASE, TERMINAL-DIFFERENTIATION SPECIFIC-RELATED"/>
    <property type="match status" value="1"/>
</dbReference>
<dbReference type="Gene3D" id="6.10.340.10">
    <property type="match status" value="1"/>
</dbReference>
<evidence type="ECO:0000256" key="1">
    <source>
        <dbReference type="SAM" id="Coils"/>
    </source>
</evidence>
<feature type="transmembrane region" description="Helical" evidence="2">
    <location>
        <begin position="12"/>
        <end position="31"/>
    </location>
</feature>
<keyword evidence="2" id="KW-0812">Transmembrane</keyword>
<keyword evidence="5" id="KW-1185">Reference proteome</keyword>
<dbReference type="Gene3D" id="3.30.70.1230">
    <property type="entry name" value="Nucleotide cyclase"/>
    <property type="match status" value="1"/>
</dbReference>
<evidence type="ECO:0000259" key="3">
    <source>
        <dbReference type="PROSITE" id="PS50125"/>
    </source>
</evidence>
<dbReference type="InterPro" id="IPR001054">
    <property type="entry name" value="A/G_cyclase"/>
</dbReference>
<keyword evidence="1" id="KW-0175">Coiled coil</keyword>
<dbReference type="CDD" id="cd07302">
    <property type="entry name" value="CHD"/>
    <property type="match status" value="1"/>
</dbReference>
<dbReference type="CDD" id="cd06225">
    <property type="entry name" value="HAMP"/>
    <property type="match status" value="1"/>
</dbReference>
<dbReference type="AlphaFoldDB" id="A0A1M6BBX7"/>
<reference evidence="5" key="1">
    <citation type="submission" date="2016-11" db="EMBL/GenBank/DDBJ databases">
        <authorList>
            <person name="Varghese N."/>
            <person name="Submissions S."/>
        </authorList>
    </citation>
    <scope>NUCLEOTIDE SEQUENCE [LARGE SCALE GENOMIC DNA]</scope>
    <source>
        <strain evidence="5">DSM 22623</strain>
    </source>
</reference>
<protein>
    <submittedName>
        <fullName evidence="4">Adenylate cyclase, class 3</fullName>
    </submittedName>
</protein>
<accession>A0A1M6BBX7</accession>
<dbReference type="Pfam" id="PF00211">
    <property type="entry name" value="Guanylate_cyc"/>
    <property type="match status" value="1"/>
</dbReference>
<dbReference type="InterPro" id="IPR029787">
    <property type="entry name" value="Nucleotide_cyclase"/>
</dbReference>
<dbReference type="Proteomes" id="UP000184432">
    <property type="component" value="Unassembled WGS sequence"/>
</dbReference>
<feature type="transmembrane region" description="Helical" evidence="2">
    <location>
        <begin position="270"/>
        <end position="292"/>
    </location>
</feature>
<dbReference type="PROSITE" id="PS50125">
    <property type="entry name" value="GUANYLATE_CYCLASE_2"/>
    <property type="match status" value="1"/>
</dbReference>
<dbReference type="EMBL" id="FQYP01000001">
    <property type="protein sequence ID" value="SHI46215.1"/>
    <property type="molecule type" value="Genomic_DNA"/>
</dbReference>
<keyword evidence="2" id="KW-0472">Membrane</keyword>
<dbReference type="GO" id="GO:0004016">
    <property type="term" value="F:adenylate cyclase activity"/>
    <property type="evidence" value="ECO:0007669"/>
    <property type="project" value="UniProtKB-ARBA"/>
</dbReference>
<keyword evidence="2" id="KW-1133">Transmembrane helix</keyword>
<name>A0A1M6BBX7_9FLAO</name>
<evidence type="ECO:0000256" key="2">
    <source>
        <dbReference type="SAM" id="Phobius"/>
    </source>
</evidence>
<dbReference type="OrthoDB" id="1522078at2"/>
<dbReference type="GO" id="GO:0006171">
    <property type="term" value="P:cAMP biosynthetic process"/>
    <property type="evidence" value="ECO:0007669"/>
    <property type="project" value="TreeGrafter"/>
</dbReference>
<dbReference type="InterPro" id="IPR050697">
    <property type="entry name" value="Adenylyl/Guanylyl_Cyclase_3/4"/>
</dbReference>
<feature type="coiled-coil region" evidence="1">
    <location>
        <begin position="323"/>
        <end position="375"/>
    </location>
</feature>
<feature type="domain" description="Guanylate cyclase" evidence="3">
    <location>
        <begin position="407"/>
        <end position="533"/>
    </location>
</feature>
<organism evidence="4 5">
    <name type="scientific">Aquimarina spongiae</name>
    <dbReference type="NCBI Taxonomy" id="570521"/>
    <lineage>
        <taxon>Bacteria</taxon>
        <taxon>Pseudomonadati</taxon>
        <taxon>Bacteroidota</taxon>
        <taxon>Flavobacteriia</taxon>
        <taxon>Flavobacteriales</taxon>
        <taxon>Flavobacteriaceae</taxon>
        <taxon>Aquimarina</taxon>
    </lineage>
</organism>
<dbReference type="GO" id="GO:0035556">
    <property type="term" value="P:intracellular signal transduction"/>
    <property type="evidence" value="ECO:0007669"/>
    <property type="project" value="InterPro"/>
</dbReference>
<dbReference type="SUPFAM" id="SSF158472">
    <property type="entry name" value="HAMP domain-like"/>
    <property type="match status" value="1"/>
</dbReference>
<dbReference type="SMART" id="SM00044">
    <property type="entry name" value="CYCc"/>
    <property type="match status" value="1"/>
</dbReference>